<dbReference type="EMBL" id="VJMH01005346">
    <property type="protein sequence ID" value="KAF0697050.1"/>
    <property type="molecule type" value="Genomic_DNA"/>
</dbReference>
<dbReference type="AlphaFoldDB" id="A0A485KV07"/>
<dbReference type="InterPro" id="IPR036770">
    <property type="entry name" value="Ankyrin_rpt-contain_sf"/>
</dbReference>
<evidence type="ECO:0000313" key="5">
    <source>
        <dbReference type="EMBL" id="KAF0697050.1"/>
    </source>
</evidence>
<feature type="compositionally biased region" description="Low complexity" evidence="4">
    <location>
        <begin position="14"/>
        <end position="27"/>
    </location>
</feature>
<dbReference type="Pfam" id="PF12796">
    <property type="entry name" value="Ank_2"/>
    <property type="match status" value="2"/>
</dbReference>
<accession>A0A485KV07</accession>
<feature type="compositionally biased region" description="Low complexity" evidence="4">
    <location>
        <begin position="85"/>
        <end position="96"/>
    </location>
</feature>
<feature type="repeat" description="ANK" evidence="3">
    <location>
        <begin position="675"/>
        <end position="697"/>
    </location>
</feature>
<evidence type="ECO:0000256" key="3">
    <source>
        <dbReference type="PROSITE-ProRule" id="PRU00023"/>
    </source>
</evidence>
<reference evidence="5" key="2">
    <citation type="submission" date="2019-06" db="EMBL/GenBank/DDBJ databases">
        <title>Genomics analysis of Aphanomyces spp. identifies a new class of oomycete effector associated with host adaptation.</title>
        <authorList>
            <person name="Gaulin E."/>
        </authorList>
    </citation>
    <scope>NUCLEOTIDE SEQUENCE</scope>
    <source>
        <strain evidence="5">CBS 578.67</strain>
    </source>
</reference>
<keyword evidence="1" id="KW-0677">Repeat</keyword>
<feature type="compositionally biased region" description="Polar residues" evidence="4">
    <location>
        <begin position="419"/>
        <end position="430"/>
    </location>
</feature>
<organism evidence="6 7">
    <name type="scientific">Aphanomyces stellatus</name>
    <dbReference type="NCBI Taxonomy" id="120398"/>
    <lineage>
        <taxon>Eukaryota</taxon>
        <taxon>Sar</taxon>
        <taxon>Stramenopiles</taxon>
        <taxon>Oomycota</taxon>
        <taxon>Saprolegniomycetes</taxon>
        <taxon>Saprolegniales</taxon>
        <taxon>Verrucalvaceae</taxon>
        <taxon>Aphanomyces</taxon>
    </lineage>
</organism>
<evidence type="ECO:0000256" key="2">
    <source>
        <dbReference type="ARBA" id="ARBA00023043"/>
    </source>
</evidence>
<dbReference type="OrthoDB" id="539213at2759"/>
<dbReference type="PANTHER" id="PTHR24198">
    <property type="entry name" value="ANKYRIN REPEAT AND PROTEIN KINASE DOMAIN-CONTAINING PROTEIN"/>
    <property type="match status" value="1"/>
</dbReference>
<evidence type="ECO:0000313" key="6">
    <source>
        <dbReference type="EMBL" id="VFT89088.1"/>
    </source>
</evidence>
<dbReference type="Proteomes" id="UP000332933">
    <property type="component" value="Unassembled WGS sequence"/>
</dbReference>
<gene>
    <name evidence="6" type="primary">Aste57867_12234</name>
    <name evidence="5" type="ORF">As57867_012189</name>
    <name evidence="6" type="ORF">ASTE57867_12234</name>
</gene>
<reference evidence="6 7" key="1">
    <citation type="submission" date="2019-03" db="EMBL/GenBank/DDBJ databases">
        <authorList>
            <person name="Gaulin E."/>
            <person name="Dumas B."/>
        </authorList>
    </citation>
    <scope>NUCLEOTIDE SEQUENCE [LARGE SCALE GENOMIC DNA]</scope>
    <source>
        <strain evidence="6">CBS 568.67</strain>
    </source>
</reference>
<feature type="region of interest" description="Disordered" evidence="4">
    <location>
        <begin position="49"/>
        <end position="306"/>
    </location>
</feature>
<name>A0A485KV07_9STRA</name>
<dbReference type="InterPro" id="IPR002110">
    <property type="entry name" value="Ankyrin_rpt"/>
</dbReference>
<feature type="compositionally biased region" description="Basic and acidic residues" evidence="4">
    <location>
        <begin position="245"/>
        <end position="268"/>
    </location>
</feature>
<dbReference type="Pfam" id="PF00023">
    <property type="entry name" value="Ank"/>
    <property type="match status" value="1"/>
</dbReference>
<feature type="region of interest" description="Disordered" evidence="4">
    <location>
        <begin position="1"/>
        <end position="27"/>
    </location>
</feature>
<dbReference type="PROSITE" id="PS50297">
    <property type="entry name" value="ANK_REP_REGION"/>
    <property type="match status" value="1"/>
</dbReference>
<evidence type="ECO:0000256" key="1">
    <source>
        <dbReference type="ARBA" id="ARBA00022737"/>
    </source>
</evidence>
<dbReference type="SMART" id="SM00248">
    <property type="entry name" value="ANK"/>
    <property type="match status" value="8"/>
</dbReference>
<keyword evidence="2 3" id="KW-0040">ANK repeat</keyword>
<feature type="compositionally biased region" description="Basic and acidic residues" evidence="4">
    <location>
        <begin position="195"/>
        <end position="237"/>
    </location>
</feature>
<dbReference type="PANTHER" id="PTHR24198:SF165">
    <property type="entry name" value="ANKYRIN REPEAT-CONTAINING PROTEIN-RELATED"/>
    <property type="match status" value="1"/>
</dbReference>
<dbReference type="PROSITE" id="PS50088">
    <property type="entry name" value="ANK_REPEAT"/>
    <property type="match status" value="1"/>
</dbReference>
<proteinExistence type="predicted"/>
<dbReference type="Gene3D" id="1.25.40.20">
    <property type="entry name" value="Ankyrin repeat-containing domain"/>
    <property type="match status" value="3"/>
</dbReference>
<sequence>MEKPALAALQPLQSPSKASALSSFAAKSPSQAPSTLASFAASKPLAGIQPLKPTHADFEPLKSDLRPISPGKGPGATSALARFASSSHQESTSSRSLVPNELAPVSPKKPSALASFAATTKAEMAGAHVGPSSKPSNARPSGLSVDIEGRPPSNAPQRLNKYSALGSSPPAVDDDEAVADDKGVSTPRPPPTNGRNDDDDRGAKDEPTTPRGRPAKDGGDSERERRRSEAKKTRHNDDSDEEKEDAIRTSDRHNFRSHGPDDDEKATSDDEDDDKETKDKASSSSDDDEKQVASSQPTPPTALRFPKRASDPFMHAVLTHDVAALQALFQADHGAVHYRPGNRRTALLAHLATIRDAWDRTLLQVALGLGHVDMCRLLLALPLAASGCDNRSSSSKSPKRRSGVSPQKPSPSKSPTKSVATDNSHRTSPLQAEDDTRLSKHELAILIYGFVMPQDGQRRSLLHFICHSRNPTVFDLVQEQPCITRLLRRHVIELDARDQVGLRPVAYAAHRGYSHTIQWCFQLGCGASYIPRDVDRIMALAATTATRRALVRGLEQLDMQRTHDRRYDVAMDDDDADVSPPTLSVQPWLQYFAQTDINAVSGSLLQSSLHKIAQFGCVDELEAALARGVDVNAVDANGWTALHYCACSRGPAAAVDIAARLVACDDIQLDIPSMQGKTPLHVAAAGGRLEVLELLLDTNLADVNAVDTNGWTPLHGAAHADDVLAAKRLVQHAACNVYAVTPAKQTALHVAASAGADGVIALLCAWDIETQRLVVAQDSHGRVPAALAKSAHARDRFQSLWQLAWQGQPDKMQAMLVGHNIDDDDEHGVRGQLKHHTPQTHKNSLHLVVRAVVTSFTGYNCRIDPGLHGTQPCASFSSILPTTYRYPFVCVSLACDNTRVLDLYHHGGRNMRDHAGVTPLMLAAASGNVALAQALRPRHVALDTVDVNGNTALHYAYAFGKSAVARWLEGLDRDLASQENADQRTPLDVSGWKHKIYPKKRAIAWSSCCRDGGESDETDDDGGCE</sequence>
<feature type="compositionally biased region" description="Basic and acidic residues" evidence="4">
    <location>
        <begin position="54"/>
        <end position="65"/>
    </location>
</feature>
<feature type="compositionally biased region" description="Low complexity" evidence="4">
    <location>
        <begin position="405"/>
        <end position="418"/>
    </location>
</feature>
<feature type="region of interest" description="Disordered" evidence="4">
    <location>
        <begin position="386"/>
        <end position="435"/>
    </location>
</feature>
<dbReference type="SUPFAM" id="SSF48403">
    <property type="entry name" value="Ankyrin repeat"/>
    <property type="match status" value="1"/>
</dbReference>
<evidence type="ECO:0000256" key="4">
    <source>
        <dbReference type="SAM" id="MobiDB-lite"/>
    </source>
</evidence>
<protein>
    <submittedName>
        <fullName evidence="6">Aste57867_12234 protein</fullName>
    </submittedName>
</protein>
<evidence type="ECO:0000313" key="7">
    <source>
        <dbReference type="Proteomes" id="UP000332933"/>
    </source>
</evidence>
<keyword evidence="7" id="KW-1185">Reference proteome</keyword>
<dbReference type="EMBL" id="CAADRA010005367">
    <property type="protein sequence ID" value="VFT89088.1"/>
    <property type="molecule type" value="Genomic_DNA"/>
</dbReference>